<dbReference type="PANTHER" id="PTHR46056:SF12">
    <property type="entry name" value="LONG-CHAIN-ALCOHOL OXIDASE"/>
    <property type="match status" value="1"/>
</dbReference>
<organism evidence="7 8">
    <name type="scientific">Rivihabitans pingtungensis</name>
    <dbReference type="NCBI Taxonomy" id="1054498"/>
    <lineage>
        <taxon>Bacteria</taxon>
        <taxon>Pseudomonadati</taxon>
        <taxon>Pseudomonadota</taxon>
        <taxon>Betaproteobacteria</taxon>
        <taxon>Neisseriales</taxon>
        <taxon>Aquaspirillaceae</taxon>
        <taxon>Rivihabitans</taxon>
    </lineage>
</organism>
<dbReference type="Pfam" id="PF00732">
    <property type="entry name" value="GMC_oxred_N"/>
    <property type="match status" value="1"/>
</dbReference>
<proteinExistence type="inferred from homology"/>
<dbReference type="Proteomes" id="UP000247555">
    <property type="component" value="Unassembled WGS sequence"/>
</dbReference>
<dbReference type="InterPro" id="IPR000172">
    <property type="entry name" value="GMC_OxRdtase_N"/>
</dbReference>
<comment type="similarity">
    <text evidence="1">Belongs to the GMC oxidoreductase family.</text>
</comment>
<dbReference type="EMBL" id="QJKI01000001">
    <property type="protein sequence ID" value="PXX81903.1"/>
    <property type="molecule type" value="Genomic_DNA"/>
</dbReference>
<name>A0A318L8R0_9NEIS</name>
<accession>A0A318L8R0</accession>
<keyword evidence="4" id="KW-0560">Oxidoreductase</keyword>
<dbReference type="InterPro" id="IPR036188">
    <property type="entry name" value="FAD/NAD-bd_sf"/>
</dbReference>
<dbReference type="PRINTS" id="PR00411">
    <property type="entry name" value="PNDRDTASEI"/>
</dbReference>
<dbReference type="OrthoDB" id="9787779at2"/>
<evidence type="ECO:0000313" key="8">
    <source>
        <dbReference type="Proteomes" id="UP000247555"/>
    </source>
</evidence>
<dbReference type="RefSeq" id="WP_110389220.1">
    <property type="nucleotide sequence ID" value="NZ_QJKI01000001.1"/>
</dbReference>
<evidence type="ECO:0000256" key="3">
    <source>
        <dbReference type="ARBA" id="ARBA00022827"/>
    </source>
</evidence>
<reference evidence="7 8" key="1">
    <citation type="submission" date="2018-05" db="EMBL/GenBank/DDBJ databases">
        <title>Genomic Encyclopedia of Type Strains, Phase IV (KMG-IV): sequencing the most valuable type-strain genomes for metagenomic binning, comparative biology and taxonomic classification.</title>
        <authorList>
            <person name="Goeker M."/>
        </authorList>
    </citation>
    <scope>NUCLEOTIDE SEQUENCE [LARGE SCALE GENOMIC DNA]</scope>
    <source>
        <strain evidence="7 8">DSM 29661</strain>
    </source>
</reference>
<dbReference type="SUPFAM" id="SSF51905">
    <property type="entry name" value="FAD/NAD(P)-binding domain"/>
    <property type="match status" value="1"/>
</dbReference>
<feature type="domain" description="Glucose-methanol-choline oxidoreductase C-terminal" evidence="6">
    <location>
        <begin position="386"/>
        <end position="517"/>
    </location>
</feature>
<evidence type="ECO:0000256" key="4">
    <source>
        <dbReference type="ARBA" id="ARBA00023002"/>
    </source>
</evidence>
<evidence type="ECO:0000259" key="6">
    <source>
        <dbReference type="Pfam" id="PF05199"/>
    </source>
</evidence>
<sequence length="531" mass="57321">MSTIADPIAAGLARGWQVVDASTLRADTHYEADVVIIGTGAGGGVSAEVLSQAGLKVLLIEEGPLPLGRDFRLLESDAYPQLYQACAARQTQDKAITILQGRAVGGSTTVNWTSSFRTPPGTLAVWHERYDLPLTEAEMRPWFEQIETRLSIHDWPEAPNANNAVLARGAQQLGISHGRIRRNVKGCWNLGYCGMGCPTHAKQSMLVTTIPAALDAGARLLTRCRAWRLNLTAGEVSGLECQALDSAGLRANGVRITVRARHYVLAGGAINTPALLLRSRLPDASGRLGKRTFLHPTVLSAALFAERVDAWHGAPQTVYSDHFLHTQEIDGPLGYKLETPPVHPLLASVTLTGLGESHAALMRQMPHLHVMLALLRDGFHVDSQGGEVSLDDDGHARLAYSLNDPLWEAARRAWLSMAELQFAAGARQVLPIHEDAVPYRSWPDAREAIRQLPLEILRARWVSAHVMGGAMMGKDASRGVVNADGACWGMRNLSVLDGSVFPTSIGANPQLSVYALALRNATKLAQTLGHG</sequence>
<dbReference type="GO" id="GO:0050660">
    <property type="term" value="F:flavin adenine dinucleotide binding"/>
    <property type="evidence" value="ECO:0007669"/>
    <property type="project" value="InterPro"/>
</dbReference>
<gene>
    <name evidence="7" type="ORF">DFR34_101132</name>
</gene>
<keyword evidence="8" id="KW-1185">Reference proteome</keyword>
<evidence type="ECO:0000313" key="7">
    <source>
        <dbReference type="EMBL" id="PXX81903.1"/>
    </source>
</evidence>
<dbReference type="GO" id="GO:0016614">
    <property type="term" value="F:oxidoreductase activity, acting on CH-OH group of donors"/>
    <property type="evidence" value="ECO:0007669"/>
    <property type="project" value="InterPro"/>
</dbReference>
<evidence type="ECO:0000256" key="1">
    <source>
        <dbReference type="ARBA" id="ARBA00010790"/>
    </source>
</evidence>
<evidence type="ECO:0000259" key="5">
    <source>
        <dbReference type="Pfam" id="PF00732"/>
    </source>
</evidence>
<evidence type="ECO:0000256" key="2">
    <source>
        <dbReference type="ARBA" id="ARBA00022630"/>
    </source>
</evidence>
<keyword evidence="2" id="KW-0285">Flavoprotein</keyword>
<dbReference type="AlphaFoldDB" id="A0A318L8R0"/>
<keyword evidence="3" id="KW-0274">FAD</keyword>
<dbReference type="InterPro" id="IPR007867">
    <property type="entry name" value="GMC_OxRtase_C"/>
</dbReference>
<dbReference type="Gene3D" id="3.50.50.60">
    <property type="entry name" value="FAD/NAD(P)-binding domain"/>
    <property type="match status" value="2"/>
</dbReference>
<feature type="domain" description="Glucose-methanol-choline oxidoreductase N-terminal" evidence="5">
    <location>
        <begin position="81"/>
        <end position="296"/>
    </location>
</feature>
<protein>
    <submittedName>
        <fullName evidence="7">Choline dehydrogenase-like flavoprotein</fullName>
    </submittedName>
</protein>
<comment type="caution">
    <text evidence="7">The sequence shown here is derived from an EMBL/GenBank/DDBJ whole genome shotgun (WGS) entry which is preliminary data.</text>
</comment>
<dbReference type="Pfam" id="PF05199">
    <property type="entry name" value="GMC_oxred_C"/>
    <property type="match status" value="1"/>
</dbReference>
<dbReference type="PANTHER" id="PTHR46056">
    <property type="entry name" value="LONG-CHAIN-ALCOHOL OXIDASE"/>
    <property type="match status" value="1"/>
</dbReference>